<name>A0A0N7L436_PLAHL</name>
<keyword evidence="17" id="KW-1185">Reference proteome</keyword>
<dbReference type="SMART" id="SM00799">
    <property type="entry name" value="DENN"/>
    <property type="match status" value="1"/>
</dbReference>
<feature type="domain" description="UDENN" evidence="14">
    <location>
        <begin position="1557"/>
        <end position="2085"/>
    </location>
</feature>
<evidence type="ECO:0000313" key="17">
    <source>
        <dbReference type="Proteomes" id="UP000054928"/>
    </source>
</evidence>
<dbReference type="Pfam" id="PF00439">
    <property type="entry name" value="Bromodomain"/>
    <property type="match status" value="1"/>
</dbReference>
<organism evidence="16 17">
    <name type="scientific">Plasmopara halstedii</name>
    <name type="common">Downy mildew of sunflower</name>
    <dbReference type="NCBI Taxonomy" id="4781"/>
    <lineage>
        <taxon>Eukaryota</taxon>
        <taxon>Sar</taxon>
        <taxon>Stramenopiles</taxon>
        <taxon>Oomycota</taxon>
        <taxon>Peronosporomycetes</taxon>
        <taxon>Peronosporales</taxon>
        <taxon>Peronosporaceae</taxon>
        <taxon>Plasmopara</taxon>
    </lineage>
</organism>
<dbReference type="GO" id="GO:0005667">
    <property type="term" value="C:transcription regulator complex"/>
    <property type="evidence" value="ECO:0007669"/>
    <property type="project" value="TreeGrafter"/>
</dbReference>
<dbReference type="Proteomes" id="UP000054928">
    <property type="component" value="Unassembled WGS sequence"/>
</dbReference>
<dbReference type="InterPro" id="IPR001487">
    <property type="entry name" value="Bromodomain"/>
</dbReference>
<feature type="region of interest" description="Disordered" evidence="11">
    <location>
        <begin position="53"/>
        <end position="74"/>
    </location>
</feature>
<dbReference type="InterPro" id="IPR044926">
    <property type="entry name" value="RGS_subdomain_2"/>
</dbReference>
<dbReference type="GO" id="GO:0003713">
    <property type="term" value="F:transcription coactivator activity"/>
    <property type="evidence" value="ECO:0007669"/>
    <property type="project" value="TreeGrafter"/>
</dbReference>
<dbReference type="PROSITE" id="PS50211">
    <property type="entry name" value="DENN"/>
    <property type="match status" value="1"/>
</dbReference>
<feature type="domain" description="Bromo" evidence="12">
    <location>
        <begin position="459"/>
        <end position="531"/>
    </location>
</feature>
<dbReference type="InterPro" id="IPR037516">
    <property type="entry name" value="Tripartite_DENN"/>
</dbReference>
<evidence type="ECO:0000256" key="9">
    <source>
        <dbReference type="ARBA" id="ARBA00048017"/>
    </source>
</evidence>
<dbReference type="InterPro" id="IPR036305">
    <property type="entry name" value="RGS_sf"/>
</dbReference>
<dbReference type="SMART" id="SM00297">
    <property type="entry name" value="BROMO"/>
    <property type="match status" value="1"/>
</dbReference>
<evidence type="ECO:0000259" key="15">
    <source>
        <dbReference type="PROSITE" id="PS51727"/>
    </source>
</evidence>
<dbReference type="PANTHER" id="PTHR13808">
    <property type="entry name" value="CBP/P300-RELATED"/>
    <property type="match status" value="1"/>
</dbReference>
<dbReference type="STRING" id="4781.A0A0N7L436"/>
<reference evidence="17" key="1">
    <citation type="submission" date="2014-09" db="EMBL/GenBank/DDBJ databases">
        <authorList>
            <person name="Sharma Rahul"/>
            <person name="Thines Marco"/>
        </authorList>
    </citation>
    <scope>NUCLEOTIDE SEQUENCE [LARGE SCALE GENOMIC DNA]</scope>
</reference>
<dbReference type="InterPro" id="IPR016137">
    <property type="entry name" value="RGS"/>
</dbReference>
<keyword evidence="3" id="KW-0808">Transferase</keyword>
<dbReference type="InterPro" id="IPR036427">
    <property type="entry name" value="Bromodomain-like_sf"/>
</dbReference>
<dbReference type="InterPro" id="IPR001194">
    <property type="entry name" value="cDENN_dom"/>
</dbReference>
<evidence type="ECO:0000256" key="11">
    <source>
        <dbReference type="SAM" id="MobiDB-lite"/>
    </source>
</evidence>
<dbReference type="Gene3D" id="1.10.167.10">
    <property type="entry name" value="Regulator of G-protein Signalling 4, domain 2"/>
    <property type="match status" value="2"/>
</dbReference>
<evidence type="ECO:0000256" key="10">
    <source>
        <dbReference type="PROSITE-ProRule" id="PRU00035"/>
    </source>
</evidence>
<evidence type="ECO:0000259" key="13">
    <source>
        <dbReference type="PROSITE" id="PS50132"/>
    </source>
</evidence>
<sequence length="2108" mass="240668">MEVHKGASRLLTCARLDRESDSRHQNAIKRPLIANWHEKIGRNGQVYISISSEEDEEMEDKEREDASIEQSTLDFDASRRKQPDIVTIDSSSDEEVELLMQTMKPQKLPRQIATRASVVRNAHHVAKVRKRRLGEEDAAFLLFYGHRETPNASILRLIIELISTGVGAPNKFLSKFIKYLLWCKLSSTVDAGLAYERLVQSEWTKIVFSCPVPPHRRRSGPMPRPTLLTRPITITVQPLQLVRKQPQRRSLCVSVKASSAKNGDKCESVDLYPTPDENIEDVAKRSSEKSLRSKPVSKSPKKSTNAAQTKSPRGEVRKRPLNSTKIGTMISSNAHTGHIDTSSPRKHQRRDDRVALPLVNPRQVVQATSLSAQSISQKLMEPLPCDCRILGENWSLPYGWRPIGHDQARSSLMVTCVEVNPMLRMTADEIALHIASVRREGRFTSFEKVTEILLKLMSDPRNRHGIFNTPVDPVAQDLPTYTSIVQRPMDLGTIKCNLFAGKYLELDDLVSDVRLVFENAMLFNPASHYVHVDAEILLNRFNELLTAEQNRQLKRQRVQHSCLVCRGNSCIVCHQQCLETTPPHLQCSGGCTTEIRKGSVYFITEDGTRIWCQKCKARLTRDHSSADRPCDNDTFVMLNSLVKKKCEITVEPWVKCGECNRWLHQVCGLYNPVMGAYDALKPQSRGSNGKTFFTNSYVCPLCRCRRKRATISPKCSMRKTLHAHPDEHMQTNSFLNIPSCELSIFIQKFLCRGLNDIGEHEAAQTLYVRVLSFPGECFTVSESVVQTFDENAQLLSQLRPGTKTSSQRIPSQITYLSRGLYLFQKHEGMEVCLFTIYAQEFGDNCELEANRRAVYIAYLDSVRYLKPTSARTTAYHLILLAYFDYMRRHGFSRVHIWSCPPQKRISYIFWCRPSFQKTPSAEHLRRWYNTLLLKAKECGIVKNWTTLYDRYFKESDCSELTPSASSASVSEKTTPGVSTRGTAVLSMNPNEFVWPANQLPSIFDGDIFPSELERILGRIKSRNEKQERARENKKLVVYGTTNTAGRAGGKMNGNLLSKQDEATSTSASSASQSVQVNVKLREVFLKCQFAFQRLKNDLLVVDLQEVNDLSSETREMLSCQPETLVSSWYEQVPRFFSSRFMFHQLCSLAGYQFDSLRRAKHSTMMMVHHFFNEQFMELTLDAVAKDAFRREFFYRCFTNREVQALELRFALLYRIRQYKRLVGRRDLLPRAAKDIVASYLQQVESTNQLLLPLSAEPLRTRVINAVEGDYCPLDLFNGIETLVYEHMTREVFPQFLHSQEYTKLCDALRSRRQVPLAQVLVDTRRTQFLMNFLSKEYSGEEGNLLFWVHVQTRFLPLIQTTLFSVALFEEVQRQVRHVFNRFLVGEREVEKNGATQVPEAVRRATLQQIMKLQSEPFSPPRYANLFRAAQDCVWEWLQTVYPKFYASSLYVMLVVEMEDIESDQQLRRLSEYVLASETKCVAGLQESPNEVMTSKCDAHLKAKTVLVPIKVSPFNPLWIQETECKRCHYNRVLAIEELAQLGINSLSIASTISSNTPCTDQVVFELFCSGNQQEVAAQMHPTYLNHWCMNMMEPASDTILSPSGRPTKPAVPKPSSHDFVLPLDEPSETTNSRYLYGVCLTLWRQKSAQEKPHTPNVNDLTTRTADAAVGELVATAQFYKQVFTVLTTELKHKKSRRLLLQLASKKSDDLTADTITQSVTSIFNCASNVYQLLCPRYSGFYLQPHLRTVDISLSSVFKEISAQTVINILASILVGRSIIVVSNRSSALVSVIEAIRELLKPFEWTHIYLPFCSVLMSTKLRDIGLFLDSNISPFLLGYEGMLSLSKKDSGIDQRYRIRESCDFSLSCLENVNTEYITQGNSFYTTHKVSLSLQAPLTAGRYEYPPELLQTTAIVIDIDSDDTYVPERAEIPELPQAIVRELEINLNLALRSSRISQADSYLFNSSRSRSPLQEMLEKAKVEGTNAEIAVNTNTPSLDDQVRLAFLWFLEALLGDVVYYFCCLRQAFAIDNQSTSAEVDKFLLFEIDSFLDAHTELGCRDFFRQCFHTELFRKYLLDQHMRFTFKSVSNDLGFIEHTEPHQELLPDEFI</sequence>
<dbReference type="GO" id="GO:0005634">
    <property type="term" value="C:nucleus"/>
    <property type="evidence" value="ECO:0007669"/>
    <property type="project" value="UniProtKB-SubCell"/>
</dbReference>
<feature type="region of interest" description="Disordered" evidence="11">
    <location>
        <begin position="1048"/>
        <end position="1068"/>
    </location>
</feature>
<comment type="catalytic activity">
    <reaction evidence="9">
        <text>L-lysyl-[protein] + acetyl-CoA = N(6)-acetyl-L-lysyl-[protein] + CoA + H(+)</text>
        <dbReference type="Rhea" id="RHEA:45948"/>
        <dbReference type="Rhea" id="RHEA-COMP:9752"/>
        <dbReference type="Rhea" id="RHEA-COMP:10731"/>
        <dbReference type="ChEBI" id="CHEBI:15378"/>
        <dbReference type="ChEBI" id="CHEBI:29969"/>
        <dbReference type="ChEBI" id="CHEBI:57287"/>
        <dbReference type="ChEBI" id="CHEBI:57288"/>
        <dbReference type="ChEBI" id="CHEBI:61930"/>
        <dbReference type="EC" id="2.3.1.48"/>
    </reaction>
</comment>
<evidence type="ECO:0000256" key="5">
    <source>
        <dbReference type="ARBA" id="ARBA00023015"/>
    </source>
</evidence>
<evidence type="ECO:0000256" key="2">
    <source>
        <dbReference type="ARBA" id="ARBA00013184"/>
    </source>
</evidence>
<dbReference type="Gene3D" id="1.20.920.10">
    <property type="entry name" value="Bromodomain-like"/>
    <property type="match status" value="1"/>
</dbReference>
<evidence type="ECO:0000256" key="6">
    <source>
        <dbReference type="ARBA" id="ARBA00023117"/>
    </source>
</evidence>
<dbReference type="InterPro" id="IPR013178">
    <property type="entry name" value="Histone_AcTrfase_Rtt109/CBP"/>
</dbReference>
<keyword evidence="8" id="KW-0539">Nucleus</keyword>
<comment type="subcellular location">
    <subcellularLocation>
        <location evidence="1">Nucleus</location>
    </subcellularLocation>
</comment>
<dbReference type="Gene3D" id="3.40.50.11500">
    <property type="match status" value="1"/>
</dbReference>
<evidence type="ECO:0000259" key="14">
    <source>
        <dbReference type="PROSITE" id="PS50211"/>
    </source>
</evidence>
<dbReference type="EC" id="2.3.1.48" evidence="2"/>
<dbReference type="GeneID" id="36400413"/>
<dbReference type="SUPFAM" id="SSF48097">
    <property type="entry name" value="Regulator of G-protein signaling, RGS"/>
    <property type="match status" value="2"/>
</dbReference>
<dbReference type="InterPro" id="IPR031162">
    <property type="entry name" value="CBP_P300_HAT"/>
</dbReference>
<dbReference type="GO" id="GO:0000123">
    <property type="term" value="C:histone acetyltransferase complex"/>
    <property type="evidence" value="ECO:0007669"/>
    <property type="project" value="TreeGrafter"/>
</dbReference>
<dbReference type="InterPro" id="IPR013083">
    <property type="entry name" value="Znf_RING/FYVE/PHD"/>
</dbReference>
<keyword evidence="5" id="KW-0805">Transcription regulation</keyword>
<dbReference type="GO" id="GO:0004402">
    <property type="term" value="F:histone acetyltransferase activity"/>
    <property type="evidence" value="ECO:0007669"/>
    <property type="project" value="InterPro"/>
</dbReference>
<evidence type="ECO:0000313" key="16">
    <source>
        <dbReference type="EMBL" id="CEG37579.1"/>
    </source>
</evidence>
<dbReference type="GO" id="GO:0031490">
    <property type="term" value="F:chromatin DNA binding"/>
    <property type="evidence" value="ECO:0007669"/>
    <property type="project" value="TreeGrafter"/>
</dbReference>
<evidence type="ECO:0000256" key="4">
    <source>
        <dbReference type="ARBA" id="ARBA00022853"/>
    </source>
</evidence>
<accession>A0A0N7L436</accession>
<dbReference type="PROSITE" id="PS51727">
    <property type="entry name" value="CBP_P300_HAT"/>
    <property type="match status" value="1"/>
</dbReference>
<evidence type="ECO:0000259" key="12">
    <source>
        <dbReference type="PROSITE" id="PS50014"/>
    </source>
</evidence>
<dbReference type="PRINTS" id="PR00503">
    <property type="entry name" value="BROMODOMAIN"/>
</dbReference>
<dbReference type="EMBL" id="CCYD01000288">
    <property type="protein sequence ID" value="CEG37579.1"/>
    <property type="molecule type" value="Genomic_DNA"/>
</dbReference>
<feature type="domain" description="CBP/p300-type HAT" evidence="15">
    <location>
        <begin position="731"/>
        <end position="1175"/>
    </location>
</feature>
<dbReference type="Gene3D" id="3.30.40.10">
    <property type="entry name" value="Zinc/RING finger domain, C3HC4 (zinc finger)"/>
    <property type="match status" value="1"/>
</dbReference>
<evidence type="ECO:0000256" key="1">
    <source>
        <dbReference type="ARBA" id="ARBA00004123"/>
    </source>
</evidence>
<evidence type="ECO:0000256" key="8">
    <source>
        <dbReference type="ARBA" id="ARBA00023242"/>
    </source>
</evidence>
<dbReference type="PROSITE" id="PS50132">
    <property type="entry name" value="RGS"/>
    <property type="match status" value="1"/>
</dbReference>
<dbReference type="Pfam" id="PF02141">
    <property type="entry name" value="DENN"/>
    <property type="match status" value="1"/>
</dbReference>
<feature type="domain" description="RGS" evidence="13">
    <location>
        <begin position="1179"/>
        <end position="1305"/>
    </location>
</feature>
<dbReference type="SUPFAM" id="SSF47370">
    <property type="entry name" value="Bromodomain"/>
    <property type="match status" value="1"/>
</dbReference>
<dbReference type="PANTHER" id="PTHR13808:SF1">
    <property type="entry name" value="HISTONE ACETYLTRANSFERASE"/>
    <property type="match status" value="1"/>
</dbReference>
<feature type="compositionally biased region" description="Basic and acidic residues" evidence="11">
    <location>
        <begin position="281"/>
        <end position="291"/>
    </location>
</feature>
<dbReference type="OrthoDB" id="899at2759"/>
<evidence type="ECO:0000256" key="3">
    <source>
        <dbReference type="ARBA" id="ARBA00022679"/>
    </source>
</evidence>
<feature type="compositionally biased region" description="Polar residues" evidence="11">
    <location>
        <begin position="321"/>
        <end position="342"/>
    </location>
</feature>
<keyword evidence="6 10" id="KW-0103">Bromodomain</keyword>
<dbReference type="PROSITE" id="PS50014">
    <property type="entry name" value="BROMODOMAIN_2"/>
    <property type="match status" value="1"/>
</dbReference>
<dbReference type="InterPro" id="IPR043153">
    <property type="entry name" value="DENN_C"/>
</dbReference>
<dbReference type="GO" id="GO:0045944">
    <property type="term" value="P:positive regulation of transcription by RNA polymerase II"/>
    <property type="evidence" value="ECO:0007669"/>
    <property type="project" value="TreeGrafter"/>
</dbReference>
<dbReference type="Pfam" id="PF08214">
    <property type="entry name" value="HAT_KAT11"/>
    <property type="match status" value="1"/>
</dbReference>
<keyword evidence="4" id="KW-0156">Chromatin regulator</keyword>
<evidence type="ECO:0000256" key="7">
    <source>
        <dbReference type="ARBA" id="ARBA00023163"/>
    </source>
</evidence>
<feature type="region of interest" description="Disordered" evidence="11">
    <location>
        <begin position="263"/>
        <end position="350"/>
    </location>
</feature>
<keyword evidence="7" id="KW-0804">Transcription</keyword>
<protein>
    <recommendedName>
        <fullName evidence="2">histone acetyltransferase</fullName>
        <ecNumber evidence="2">2.3.1.48</ecNumber>
    </recommendedName>
</protein>
<dbReference type="SMART" id="SM01250">
    <property type="entry name" value="KAT11"/>
    <property type="match status" value="1"/>
</dbReference>
<proteinExistence type="predicted"/>
<dbReference type="RefSeq" id="XP_024573948.1">
    <property type="nucleotide sequence ID" value="XM_024722920.1"/>
</dbReference>